<name>A0ABS0SDV7_9HYPH</name>
<organism evidence="2 3">
    <name type="scientific">Aquamicrobium zhengzhouense</name>
    <dbReference type="NCBI Taxonomy" id="2781738"/>
    <lineage>
        <taxon>Bacteria</taxon>
        <taxon>Pseudomonadati</taxon>
        <taxon>Pseudomonadota</taxon>
        <taxon>Alphaproteobacteria</taxon>
        <taxon>Hyphomicrobiales</taxon>
        <taxon>Phyllobacteriaceae</taxon>
        <taxon>Aquamicrobium</taxon>
    </lineage>
</organism>
<reference evidence="2 3" key="1">
    <citation type="submission" date="2020-10" db="EMBL/GenBank/DDBJ databases">
        <title>Aquamicrobium zhengzhouensis sp. nov., a exopolysaccharide producing bacterium isolated from farmland soil.</title>
        <authorList>
            <person name="Wang X."/>
        </authorList>
    </citation>
    <scope>NUCLEOTIDE SEQUENCE [LARGE SCALE GENOMIC DNA]</scope>
    <source>
        <strain evidence="3">cd-1</strain>
    </source>
</reference>
<proteinExistence type="predicted"/>
<comment type="caution">
    <text evidence="2">The sequence shown here is derived from an EMBL/GenBank/DDBJ whole genome shotgun (WGS) entry which is preliminary data.</text>
</comment>
<protein>
    <submittedName>
        <fullName evidence="2">DUF3606 domain-containing protein</fullName>
    </submittedName>
</protein>
<dbReference type="Proteomes" id="UP000601789">
    <property type="component" value="Unassembled WGS sequence"/>
</dbReference>
<accession>A0ABS0SDV7</accession>
<dbReference type="Pfam" id="PF12244">
    <property type="entry name" value="DUF3606"/>
    <property type="match status" value="1"/>
</dbReference>
<evidence type="ECO:0000256" key="1">
    <source>
        <dbReference type="SAM" id="MobiDB-lite"/>
    </source>
</evidence>
<feature type="compositionally biased region" description="Basic and acidic residues" evidence="1">
    <location>
        <begin position="1"/>
        <end position="16"/>
    </location>
</feature>
<gene>
    <name evidence="2" type="ORF">IOD40_12525</name>
</gene>
<keyword evidence="3" id="KW-1185">Reference proteome</keyword>
<dbReference type="RefSeq" id="WP_198476885.1">
    <property type="nucleotide sequence ID" value="NZ_JADGMQ010000008.1"/>
</dbReference>
<evidence type="ECO:0000313" key="2">
    <source>
        <dbReference type="EMBL" id="MBI1621485.1"/>
    </source>
</evidence>
<evidence type="ECO:0000313" key="3">
    <source>
        <dbReference type="Proteomes" id="UP000601789"/>
    </source>
</evidence>
<sequence length="60" mass="6569">MPDDKDNQGAQDRARVSADQPYEVSYFAQKHGIPQDKARQIIEQHGPSRAACDAAVSSGR</sequence>
<feature type="region of interest" description="Disordered" evidence="1">
    <location>
        <begin position="1"/>
        <end position="21"/>
    </location>
</feature>
<dbReference type="EMBL" id="JADGMQ010000008">
    <property type="protein sequence ID" value="MBI1621485.1"/>
    <property type="molecule type" value="Genomic_DNA"/>
</dbReference>
<dbReference type="InterPro" id="IPR022037">
    <property type="entry name" value="DUF3606"/>
</dbReference>